<gene>
    <name evidence="1" type="ORF">CAP_5048</name>
</gene>
<reference evidence="1 2" key="1">
    <citation type="submission" date="2013-05" db="EMBL/GenBank/DDBJ databases">
        <title>Genome assembly of Chondromyces apiculatus DSM 436.</title>
        <authorList>
            <person name="Sharma G."/>
            <person name="Khatri I."/>
            <person name="Kaur C."/>
            <person name="Mayilraj S."/>
            <person name="Subramanian S."/>
        </authorList>
    </citation>
    <scope>NUCLEOTIDE SEQUENCE [LARGE SCALE GENOMIC DNA]</scope>
    <source>
        <strain evidence="1 2">DSM 436</strain>
    </source>
</reference>
<protein>
    <submittedName>
        <fullName evidence="1">PE_PGRS family protein</fullName>
    </submittedName>
</protein>
<dbReference type="AlphaFoldDB" id="A0A017T4M0"/>
<dbReference type="Proteomes" id="UP000019678">
    <property type="component" value="Unassembled WGS sequence"/>
</dbReference>
<sequence>MWLWSGPEAEAPPCPPSAPALAYEGHTDLRSTGSCGTCACTTPECGFPERLRVSAAGPDCVDPLVDILVPPNWDGSCFTFPPIQKPISVFFQRSTRSDCVPLVPQVDKHMTFSWDTFARACAPTAALSPCSTDSGVCATHPPEGFQQCLFNEGDPETCPAGYPELRRFHGAVDDQSSCSPCACQLPEESHCRVFVTLDTQETCVGSVGTTVTPTLEGCVTNAGPSRFVSLRGEIKDTEPDVCIPQGGALVGQPLPAQPTTFCCRTPS</sequence>
<name>A0A017T4M0_9BACT</name>
<keyword evidence="2" id="KW-1185">Reference proteome</keyword>
<accession>A0A017T4M0</accession>
<organism evidence="1 2">
    <name type="scientific">Chondromyces apiculatus DSM 436</name>
    <dbReference type="NCBI Taxonomy" id="1192034"/>
    <lineage>
        <taxon>Bacteria</taxon>
        <taxon>Pseudomonadati</taxon>
        <taxon>Myxococcota</taxon>
        <taxon>Polyangia</taxon>
        <taxon>Polyangiales</taxon>
        <taxon>Polyangiaceae</taxon>
        <taxon>Chondromyces</taxon>
    </lineage>
</organism>
<evidence type="ECO:0000313" key="1">
    <source>
        <dbReference type="EMBL" id="EYF03947.1"/>
    </source>
</evidence>
<proteinExistence type="predicted"/>
<dbReference type="EMBL" id="ASRX01000040">
    <property type="protein sequence ID" value="EYF03947.1"/>
    <property type="molecule type" value="Genomic_DNA"/>
</dbReference>
<evidence type="ECO:0000313" key="2">
    <source>
        <dbReference type="Proteomes" id="UP000019678"/>
    </source>
</evidence>
<comment type="caution">
    <text evidence="1">The sequence shown here is derived from an EMBL/GenBank/DDBJ whole genome shotgun (WGS) entry which is preliminary data.</text>
</comment>